<keyword evidence="8" id="KW-1185">Reference proteome</keyword>
<feature type="transmembrane region" description="Helical" evidence="6">
    <location>
        <begin position="48"/>
        <end position="72"/>
    </location>
</feature>
<keyword evidence="5 6" id="KW-0472">Membrane</keyword>
<feature type="transmembrane region" description="Helical" evidence="6">
    <location>
        <begin position="192"/>
        <end position="212"/>
    </location>
</feature>
<feature type="transmembrane region" description="Helical" evidence="6">
    <location>
        <begin position="232"/>
        <end position="252"/>
    </location>
</feature>
<sequence length="442" mass="46559">MSAEADRARTRRLAHGVLMSTAARGLSLAVPLVMIPLTYRYFGPEQYAVWATVVATTSMFLWADLGLGNGLMTRLSASLARADMAGSRHLISVAYSTLSLLALVLLAGLLVLVHLVSLAPVFGTDHASHVNATVLVCFGLLFINVPLGLIQRIQYAAQEVGRSHLFQMVGPVFALAAASVMIALGAGFLPTVAVIGLGPIVASLAASVSFFALRPELRPVWVWPLGSASRELLRIGGLFLLVQATSSVAMNVDLPIAAHTSSDAELASFSATVRVFLILGAIVSVAVLPMWPANAEALERGDVLWVRRTTRRMSLLSVAVVAAAGLLGAMVGGPVLEFLLGAGFHADRRVMLALTLMWAVVSATSPYLLVQNAAGMLVPQVLAWPVLLIAAVLVKYFVAVHVGLWAIALVGAGVHALVIGPIAVFGCRHVLARDVRAEVRIG</sequence>
<evidence type="ECO:0000256" key="5">
    <source>
        <dbReference type="ARBA" id="ARBA00023136"/>
    </source>
</evidence>
<evidence type="ECO:0000313" key="8">
    <source>
        <dbReference type="Proteomes" id="UP000655410"/>
    </source>
</evidence>
<evidence type="ECO:0000256" key="4">
    <source>
        <dbReference type="ARBA" id="ARBA00022989"/>
    </source>
</evidence>
<feature type="transmembrane region" description="Helical" evidence="6">
    <location>
        <begin position="404"/>
        <end position="426"/>
    </location>
</feature>
<dbReference type="EMBL" id="BMNI01000008">
    <property type="protein sequence ID" value="GGO92512.1"/>
    <property type="molecule type" value="Genomic_DNA"/>
</dbReference>
<keyword evidence="2" id="KW-1003">Cell membrane</keyword>
<reference evidence="8" key="1">
    <citation type="journal article" date="2019" name="Int. J. Syst. Evol. Microbiol.">
        <title>The Global Catalogue of Microorganisms (GCM) 10K type strain sequencing project: providing services to taxonomists for standard genome sequencing and annotation.</title>
        <authorList>
            <consortium name="The Broad Institute Genomics Platform"/>
            <consortium name="The Broad Institute Genome Sequencing Center for Infectious Disease"/>
            <person name="Wu L."/>
            <person name="Ma J."/>
        </authorList>
    </citation>
    <scope>NUCLEOTIDE SEQUENCE [LARGE SCALE GENOMIC DNA]</scope>
    <source>
        <strain evidence="8">CGMCC 4.7371</strain>
    </source>
</reference>
<dbReference type="PANTHER" id="PTHR30250">
    <property type="entry name" value="PST FAMILY PREDICTED COLANIC ACID TRANSPORTER"/>
    <property type="match status" value="1"/>
</dbReference>
<evidence type="ECO:0008006" key="9">
    <source>
        <dbReference type="Google" id="ProtNLM"/>
    </source>
</evidence>
<gene>
    <name evidence="7" type="ORF">GCM10011584_29090</name>
</gene>
<feature type="transmembrane region" description="Helical" evidence="6">
    <location>
        <begin position="21"/>
        <end position="42"/>
    </location>
</feature>
<proteinExistence type="predicted"/>
<comment type="subcellular location">
    <subcellularLocation>
        <location evidence="1">Cell membrane</location>
        <topology evidence="1">Multi-pass membrane protein</topology>
    </subcellularLocation>
</comment>
<feature type="transmembrane region" description="Helical" evidence="6">
    <location>
        <begin position="272"/>
        <end position="292"/>
    </location>
</feature>
<comment type="caution">
    <text evidence="7">The sequence shown here is derived from an EMBL/GenBank/DDBJ whole genome shotgun (WGS) entry which is preliminary data.</text>
</comment>
<organism evidence="7 8">
    <name type="scientific">Nocardioides phosphati</name>
    <dbReference type="NCBI Taxonomy" id="1867775"/>
    <lineage>
        <taxon>Bacteria</taxon>
        <taxon>Bacillati</taxon>
        <taxon>Actinomycetota</taxon>
        <taxon>Actinomycetes</taxon>
        <taxon>Propionibacteriales</taxon>
        <taxon>Nocardioidaceae</taxon>
        <taxon>Nocardioides</taxon>
    </lineage>
</organism>
<accession>A0ABQ2NF96</accession>
<dbReference type="Proteomes" id="UP000655410">
    <property type="component" value="Unassembled WGS sequence"/>
</dbReference>
<feature type="transmembrane region" description="Helical" evidence="6">
    <location>
        <begin position="351"/>
        <end position="369"/>
    </location>
</feature>
<feature type="transmembrane region" description="Helical" evidence="6">
    <location>
        <begin position="130"/>
        <end position="153"/>
    </location>
</feature>
<feature type="transmembrane region" description="Helical" evidence="6">
    <location>
        <begin position="165"/>
        <end position="186"/>
    </location>
</feature>
<evidence type="ECO:0000256" key="3">
    <source>
        <dbReference type="ARBA" id="ARBA00022692"/>
    </source>
</evidence>
<feature type="transmembrane region" description="Helical" evidence="6">
    <location>
        <begin position="93"/>
        <end position="118"/>
    </location>
</feature>
<feature type="transmembrane region" description="Helical" evidence="6">
    <location>
        <begin position="313"/>
        <end position="331"/>
    </location>
</feature>
<protein>
    <recommendedName>
        <fullName evidence="9">Oligosaccharide flippase family protein</fullName>
    </recommendedName>
</protein>
<feature type="transmembrane region" description="Helical" evidence="6">
    <location>
        <begin position="381"/>
        <end position="398"/>
    </location>
</feature>
<keyword evidence="3 6" id="KW-0812">Transmembrane</keyword>
<evidence type="ECO:0000256" key="2">
    <source>
        <dbReference type="ARBA" id="ARBA00022475"/>
    </source>
</evidence>
<evidence type="ECO:0000313" key="7">
    <source>
        <dbReference type="EMBL" id="GGO92512.1"/>
    </source>
</evidence>
<dbReference type="PANTHER" id="PTHR30250:SF11">
    <property type="entry name" value="O-ANTIGEN TRANSPORTER-RELATED"/>
    <property type="match status" value="1"/>
</dbReference>
<keyword evidence="4 6" id="KW-1133">Transmembrane helix</keyword>
<name>A0ABQ2NF96_9ACTN</name>
<evidence type="ECO:0000256" key="6">
    <source>
        <dbReference type="SAM" id="Phobius"/>
    </source>
</evidence>
<dbReference type="InterPro" id="IPR050833">
    <property type="entry name" value="Poly_Biosynth_Transport"/>
</dbReference>
<evidence type="ECO:0000256" key="1">
    <source>
        <dbReference type="ARBA" id="ARBA00004651"/>
    </source>
</evidence>